<name>A0ABD1ZTZ6_VESSQ</name>
<dbReference type="PANTHER" id="PTHR43802">
    <property type="entry name" value="ENOYL-COA HYDRATASE"/>
    <property type="match status" value="1"/>
</dbReference>
<keyword evidence="4" id="KW-1185">Reference proteome</keyword>
<dbReference type="InterPro" id="IPR018376">
    <property type="entry name" value="Enoyl-CoA_hyd/isom_CS"/>
</dbReference>
<dbReference type="AlphaFoldDB" id="A0ABD1ZTZ6"/>
<evidence type="ECO:0000313" key="4">
    <source>
        <dbReference type="Proteomes" id="UP001607302"/>
    </source>
</evidence>
<dbReference type="InterPro" id="IPR029045">
    <property type="entry name" value="ClpP/crotonase-like_dom_sf"/>
</dbReference>
<accession>A0ABD1ZTZ6</accession>
<evidence type="ECO:0000313" key="3">
    <source>
        <dbReference type="EMBL" id="KAL2711711.1"/>
    </source>
</evidence>
<dbReference type="Gene3D" id="3.90.226.10">
    <property type="entry name" value="2-enoyl-CoA Hydratase, Chain A, domain 1"/>
    <property type="match status" value="1"/>
</dbReference>
<dbReference type="Gene3D" id="1.10.287.2460">
    <property type="match status" value="1"/>
</dbReference>
<evidence type="ECO:0000256" key="2">
    <source>
        <dbReference type="RuleBase" id="RU003707"/>
    </source>
</evidence>
<proteinExistence type="inferred from homology"/>
<reference evidence="3 4" key="1">
    <citation type="journal article" date="2024" name="Ann. Entomol. Soc. Am.">
        <title>Genomic analyses of the southern and eastern yellowjacket wasps (Hymenoptera: Vespidae) reveal evolutionary signatures of social life.</title>
        <authorList>
            <person name="Catto M.A."/>
            <person name="Caine P.B."/>
            <person name="Orr S.E."/>
            <person name="Hunt B.G."/>
            <person name="Goodisman M.A.D."/>
        </authorList>
    </citation>
    <scope>NUCLEOTIDE SEQUENCE [LARGE SCALE GENOMIC DNA]</scope>
    <source>
        <strain evidence="3">233</strain>
        <tissue evidence="3">Head and thorax</tissue>
    </source>
</reference>
<gene>
    <name evidence="3" type="ORF">V1478_018732</name>
</gene>
<dbReference type="InterPro" id="IPR001753">
    <property type="entry name" value="Enoyl-CoA_hydra/iso"/>
</dbReference>
<dbReference type="Pfam" id="PF00378">
    <property type="entry name" value="ECH_1"/>
    <property type="match status" value="1"/>
</dbReference>
<protein>
    <recommendedName>
        <fullName evidence="5">Enoyl-CoA hydratase</fullName>
    </recommendedName>
</protein>
<dbReference type="EMBL" id="JAUDFV010000173">
    <property type="protein sequence ID" value="KAL2711711.1"/>
    <property type="molecule type" value="Genomic_DNA"/>
</dbReference>
<dbReference type="PANTHER" id="PTHR43802:SF1">
    <property type="entry name" value="IP11341P-RELATED"/>
    <property type="match status" value="1"/>
</dbReference>
<evidence type="ECO:0008006" key="5">
    <source>
        <dbReference type="Google" id="ProtNLM"/>
    </source>
</evidence>
<sequence length="319" mass="35110">MYSLRRLSFSSNKSIRNYVKRFLTSESRAEISVENTEKEKTIIVNKNDKVTSIAINRPEKKNALDNATTQLLCEALDEFEKDENAVVGVLHGIGGNFCSGFDLHEIANYNPEKEDSLPQFGTLAKNLLQANRSELISKPLIACLNGYVLGAGLELALMCDIRIIEESAIVGFMNRRFGIPILCGGTVRLSAIIGYAKAMELILTGKGISGEKAYNIGLASECTTQGAALGQAINYAKSLVKFPQKTLLADRASLYFSTFSTKQIDEALQFEKDNALPLLTEEGIKGAKRFVEEGIGKHGKFHNLTKKEENFKELDSSLI</sequence>
<dbReference type="PROSITE" id="PS00166">
    <property type="entry name" value="ENOYL_COA_HYDRATASE"/>
    <property type="match status" value="1"/>
</dbReference>
<comment type="caution">
    <text evidence="3">The sequence shown here is derived from an EMBL/GenBank/DDBJ whole genome shotgun (WGS) entry which is preliminary data.</text>
</comment>
<organism evidence="3 4">
    <name type="scientific">Vespula squamosa</name>
    <name type="common">Southern yellow jacket</name>
    <name type="synonym">Wasp</name>
    <dbReference type="NCBI Taxonomy" id="30214"/>
    <lineage>
        <taxon>Eukaryota</taxon>
        <taxon>Metazoa</taxon>
        <taxon>Ecdysozoa</taxon>
        <taxon>Arthropoda</taxon>
        <taxon>Hexapoda</taxon>
        <taxon>Insecta</taxon>
        <taxon>Pterygota</taxon>
        <taxon>Neoptera</taxon>
        <taxon>Endopterygota</taxon>
        <taxon>Hymenoptera</taxon>
        <taxon>Apocrita</taxon>
        <taxon>Aculeata</taxon>
        <taxon>Vespoidea</taxon>
        <taxon>Vespidae</taxon>
        <taxon>Vespinae</taxon>
        <taxon>Vespula</taxon>
    </lineage>
</organism>
<comment type="similarity">
    <text evidence="1 2">Belongs to the enoyl-CoA hydratase/isomerase family.</text>
</comment>
<dbReference type="Proteomes" id="UP001607302">
    <property type="component" value="Unassembled WGS sequence"/>
</dbReference>
<evidence type="ECO:0000256" key="1">
    <source>
        <dbReference type="ARBA" id="ARBA00005254"/>
    </source>
</evidence>
<dbReference type="SUPFAM" id="SSF52096">
    <property type="entry name" value="ClpP/crotonase"/>
    <property type="match status" value="1"/>
</dbReference>
<dbReference type="CDD" id="cd06558">
    <property type="entry name" value="crotonase-like"/>
    <property type="match status" value="1"/>
</dbReference>